<sequence length="113" mass="12637">MAKVKILLEKPLTIHLSKEKSVSLDAGLQEVDKEVAEHWYVKAHSQPISDEALEVDEAKKALKKLQIELKDSKDQLVEAGEKLAEKDNLIADLQAKLDAATKPEQPKEQEKAK</sequence>
<gene>
    <name evidence="2" type="ORF">F900_00709</name>
</gene>
<feature type="coiled-coil region" evidence="1">
    <location>
        <begin position="48"/>
        <end position="96"/>
    </location>
</feature>
<evidence type="ECO:0000313" key="2">
    <source>
        <dbReference type="EMBL" id="ENX03615.1"/>
    </source>
</evidence>
<reference evidence="2 3" key="1">
    <citation type="submission" date="2013-02" db="EMBL/GenBank/DDBJ databases">
        <title>The Genome Sequence of Acinetobacter sp. ANC 3862.</title>
        <authorList>
            <consortium name="The Broad Institute Genome Sequencing Platform"/>
            <consortium name="The Broad Institute Genome Sequencing Center for Infectious Disease"/>
            <person name="Cerqueira G."/>
            <person name="Feldgarden M."/>
            <person name="Courvalin P."/>
            <person name="Perichon B."/>
            <person name="Grillot-Courvalin C."/>
            <person name="Clermont D."/>
            <person name="Rocha E."/>
            <person name="Yoon E.-J."/>
            <person name="Nemec A."/>
            <person name="Walker B."/>
            <person name="Young S.K."/>
            <person name="Zeng Q."/>
            <person name="Gargeya S."/>
            <person name="Fitzgerald M."/>
            <person name="Haas B."/>
            <person name="Abouelleil A."/>
            <person name="Alvarado L."/>
            <person name="Arachchi H.M."/>
            <person name="Berlin A.M."/>
            <person name="Chapman S.B."/>
            <person name="Dewar J."/>
            <person name="Goldberg J."/>
            <person name="Griggs A."/>
            <person name="Gujja S."/>
            <person name="Hansen M."/>
            <person name="Howarth C."/>
            <person name="Imamovic A."/>
            <person name="Larimer J."/>
            <person name="McCowan C."/>
            <person name="Murphy C."/>
            <person name="Neiman D."/>
            <person name="Pearson M."/>
            <person name="Priest M."/>
            <person name="Roberts A."/>
            <person name="Saif S."/>
            <person name="Shea T."/>
            <person name="Sisk P."/>
            <person name="Sykes S."/>
            <person name="Wortman J."/>
            <person name="Nusbaum C."/>
            <person name="Birren B."/>
        </authorList>
    </citation>
    <scope>NUCLEOTIDE SEQUENCE [LARGE SCALE GENOMIC DNA]</scope>
    <source>
        <strain evidence="2 3">ANC 3862</strain>
    </source>
</reference>
<evidence type="ECO:0000313" key="3">
    <source>
        <dbReference type="Proteomes" id="UP000013248"/>
    </source>
</evidence>
<dbReference type="STRING" id="1217705.F900_00709"/>
<dbReference type="PATRIC" id="fig|1217705.3.peg.675"/>
<dbReference type="HOGENOM" id="CLU_160023_1_0_6"/>
<dbReference type="Proteomes" id="UP000013248">
    <property type="component" value="Unassembled WGS sequence"/>
</dbReference>
<proteinExistence type="predicted"/>
<protein>
    <recommendedName>
        <fullName evidence="4">Bacteriophage protein</fullName>
    </recommendedName>
</protein>
<evidence type="ECO:0000256" key="1">
    <source>
        <dbReference type="SAM" id="Coils"/>
    </source>
</evidence>
<accession>N9NNR0</accession>
<evidence type="ECO:0008006" key="4">
    <source>
        <dbReference type="Google" id="ProtNLM"/>
    </source>
</evidence>
<dbReference type="AlphaFoldDB" id="N9NNR0"/>
<dbReference type="eggNOG" id="ENOG50302GF">
    <property type="taxonomic scope" value="Bacteria"/>
</dbReference>
<comment type="caution">
    <text evidence="2">The sequence shown here is derived from an EMBL/GenBank/DDBJ whole genome shotgun (WGS) entry which is preliminary data.</text>
</comment>
<dbReference type="EMBL" id="APRP01000011">
    <property type="protein sequence ID" value="ENX03615.1"/>
    <property type="molecule type" value="Genomic_DNA"/>
</dbReference>
<keyword evidence="1" id="KW-0175">Coiled coil</keyword>
<dbReference type="Gene3D" id="1.10.287.2610">
    <property type="match status" value="1"/>
</dbReference>
<organism evidence="2 3">
    <name type="scientific">Acinetobacter modestus</name>
    <dbReference type="NCBI Taxonomy" id="1776740"/>
    <lineage>
        <taxon>Bacteria</taxon>
        <taxon>Pseudomonadati</taxon>
        <taxon>Pseudomonadota</taxon>
        <taxon>Gammaproteobacteria</taxon>
        <taxon>Moraxellales</taxon>
        <taxon>Moraxellaceae</taxon>
        <taxon>Acinetobacter</taxon>
    </lineage>
</organism>
<dbReference type="RefSeq" id="WP_005215166.1">
    <property type="nucleotide sequence ID" value="NZ_KB850089.1"/>
</dbReference>
<name>N9NNR0_9GAMM</name>